<proteinExistence type="predicted"/>
<organism evidence="2 3">
    <name type="scientific">Linum tenue</name>
    <dbReference type="NCBI Taxonomy" id="586396"/>
    <lineage>
        <taxon>Eukaryota</taxon>
        <taxon>Viridiplantae</taxon>
        <taxon>Streptophyta</taxon>
        <taxon>Embryophyta</taxon>
        <taxon>Tracheophyta</taxon>
        <taxon>Spermatophyta</taxon>
        <taxon>Magnoliopsida</taxon>
        <taxon>eudicotyledons</taxon>
        <taxon>Gunneridae</taxon>
        <taxon>Pentapetalae</taxon>
        <taxon>rosids</taxon>
        <taxon>fabids</taxon>
        <taxon>Malpighiales</taxon>
        <taxon>Linaceae</taxon>
        <taxon>Linum</taxon>
    </lineage>
</organism>
<evidence type="ECO:0000313" key="2">
    <source>
        <dbReference type="EMBL" id="CAI0466923.1"/>
    </source>
</evidence>
<name>A0AAV0P7W4_9ROSI</name>
<gene>
    <name evidence="2" type="ORF">LITE_LOCUS37238</name>
    <name evidence="1" type="ORF">LITE_LOCUS6177</name>
</gene>
<accession>A0AAV0P7W4</accession>
<sequence length="31" mass="3562">MYEDCSTAPCLVFSTCCRFYALPLLWSDRLG</sequence>
<dbReference type="AlphaFoldDB" id="A0AAV0P7W4"/>
<keyword evidence="3" id="KW-1185">Reference proteome</keyword>
<reference evidence="2" key="1">
    <citation type="submission" date="2022-08" db="EMBL/GenBank/DDBJ databases">
        <authorList>
            <person name="Gutierrez-Valencia J."/>
        </authorList>
    </citation>
    <scope>NUCLEOTIDE SEQUENCE</scope>
</reference>
<comment type="caution">
    <text evidence="2">The sequence shown here is derived from an EMBL/GenBank/DDBJ whole genome shotgun (WGS) entry which is preliminary data.</text>
</comment>
<dbReference type="EMBL" id="CAMGYJ010000008">
    <property type="protein sequence ID" value="CAI0466923.1"/>
    <property type="molecule type" value="Genomic_DNA"/>
</dbReference>
<dbReference type="EMBL" id="CAMGYJ010000003">
    <property type="protein sequence ID" value="CAI0389292.1"/>
    <property type="molecule type" value="Genomic_DNA"/>
</dbReference>
<dbReference type="Proteomes" id="UP001154282">
    <property type="component" value="Unassembled WGS sequence"/>
</dbReference>
<protein>
    <submittedName>
        <fullName evidence="2">Uncharacterized protein</fullName>
    </submittedName>
</protein>
<evidence type="ECO:0000313" key="1">
    <source>
        <dbReference type="EMBL" id="CAI0389292.1"/>
    </source>
</evidence>
<evidence type="ECO:0000313" key="3">
    <source>
        <dbReference type="Proteomes" id="UP001154282"/>
    </source>
</evidence>